<dbReference type="AlphaFoldDB" id="A0AAW0GHR3"/>
<sequence length="190" mass="21370">MVPLIFPIEYHVESHSTPHHSPPFHWYSDEAKHQRNSALLYEYSTTESKPRHDGRQARIKANLSISCSSANSSLVLVSVFLNDISFSPHLILKYSQGHSFPHIYHLPFGNDSILSPRAICGTLFSSSLLDLTKTQPIDGDRKRTKARSLWIMSCRSLLTDSTSLAGKDNAPNARTHSGYLIHVLTYPPSW</sequence>
<dbReference type="Proteomes" id="UP001385951">
    <property type="component" value="Unassembled WGS sequence"/>
</dbReference>
<reference evidence="1 2" key="1">
    <citation type="submission" date="2022-09" db="EMBL/GenBank/DDBJ databases">
        <authorList>
            <person name="Palmer J.M."/>
        </authorList>
    </citation>
    <scope>NUCLEOTIDE SEQUENCE [LARGE SCALE GENOMIC DNA]</scope>
    <source>
        <strain evidence="1 2">DSM 7382</strain>
    </source>
</reference>
<name>A0AAW0GHR3_9APHY</name>
<proteinExistence type="predicted"/>
<keyword evidence="2" id="KW-1185">Reference proteome</keyword>
<accession>A0AAW0GHR3</accession>
<comment type="caution">
    <text evidence="1">The sequence shown here is derived from an EMBL/GenBank/DDBJ whole genome shotgun (WGS) entry which is preliminary data.</text>
</comment>
<evidence type="ECO:0000313" key="2">
    <source>
        <dbReference type="Proteomes" id="UP001385951"/>
    </source>
</evidence>
<dbReference type="EMBL" id="JASBNA010000008">
    <property type="protein sequence ID" value="KAK7689457.1"/>
    <property type="molecule type" value="Genomic_DNA"/>
</dbReference>
<evidence type="ECO:0000313" key="1">
    <source>
        <dbReference type="EMBL" id="KAK7689457.1"/>
    </source>
</evidence>
<gene>
    <name evidence="1" type="ORF">QCA50_007249</name>
</gene>
<protein>
    <submittedName>
        <fullName evidence="1">Uncharacterized protein</fullName>
    </submittedName>
</protein>
<organism evidence="1 2">
    <name type="scientific">Cerrena zonata</name>
    <dbReference type="NCBI Taxonomy" id="2478898"/>
    <lineage>
        <taxon>Eukaryota</taxon>
        <taxon>Fungi</taxon>
        <taxon>Dikarya</taxon>
        <taxon>Basidiomycota</taxon>
        <taxon>Agaricomycotina</taxon>
        <taxon>Agaricomycetes</taxon>
        <taxon>Polyporales</taxon>
        <taxon>Cerrenaceae</taxon>
        <taxon>Cerrena</taxon>
    </lineage>
</organism>